<dbReference type="GO" id="GO:0016829">
    <property type="term" value="F:lyase activity"/>
    <property type="evidence" value="ECO:0007669"/>
    <property type="project" value="UniProtKB-KW"/>
</dbReference>
<organism evidence="2 3">
    <name type="scientific">Marinobacter zhejiangensis</name>
    <dbReference type="NCBI Taxonomy" id="488535"/>
    <lineage>
        <taxon>Bacteria</taxon>
        <taxon>Pseudomonadati</taxon>
        <taxon>Pseudomonadota</taxon>
        <taxon>Gammaproteobacteria</taxon>
        <taxon>Pseudomonadales</taxon>
        <taxon>Marinobacteraceae</taxon>
        <taxon>Marinobacter</taxon>
    </lineage>
</organism>
<sequence>MTTTNRLYLLKTTALSAALLAAAPVSASVISGQLTNAEGEPVAGAIVRLTDVGAGVSESVYTDARGRYVLETGLTGELRLRFRAHYFADREEQVSLAGDDATLTRNVGLTALTTDREISESLAASYHFNELPFDTEEDQPFTRDKFQLECLSCHQLGNPFTRTVRPAESWQQTVQRMHAYMGAVGITDKDRRRSEIFAEGFDGEPTEMRPEFPFDEALAHTKVYEYQLPSSGVPHDALVHSGNGLVYTVDQFADGMYVTDLAAGTTRFVPHPEQDMPLGGIFTVLGVPPAMNKVNVRHGPHSLAEGHDGKLYVTNSYSASIGVFNPETNTWEQKIPLPGNAPYPHTIRVDKDGIFWFSVVGTEQIGRLDPETQEITLITLPEPRPVAITPAVLTYGVAVSTLDGSIWYSRLWGNRIGRIDPETLEVTEIESPVFGPRRLRFAEDGVLWQAGYGHGQLARIDTKTMAIDVYDMPEFAPGARPGPYSLNVSPTTGDVWINETMTDHIYRFDPATEAFIAYPAPLRGTYTRDVSFTEEGWVCMSNNPIPVQALEEYTGVLMCLDPNYRP</sequence>
<dbReference type="Proteomes" id="UP000198519">
    <property type="component" value="Unassembled WGS sequence"/>
</dbReference>
<dbReference type="InterPro" id="IPR051344">
    <property type="entry name" value="Vgb"/>
</dbReference>
<dbReference type="AlphaFoldDB" id="A0A1I4MBV0"/>
<dbReference type="PANTHER" id="PTHR40274:SF3">
    <property type="entry name" value="VIRGINIAMYCIN B LYASE"/>
    <property type="match status" value="1"/>
</dbReference>
<evidence type="ECO:0000313" key="3">
    <source>
        <dbReference type="Proteomes" id="UP000198519"/>
    </source>
</evidence>
<dbReference type="Pfam" id="PF13620">
    <property type="entry name" value="CarboxypepD_reg"/>
    <property type="match status" value="1"/>
</dbReference>
<evidence type="ECO:0000256" key="1">
    <source>
        <dbReference type="SAM" id="SignalP"/>
    </source>
</evidence>
<dbReference type="GO" id="GO:0020037">
    <property type="term" value="F:heme binding"/>
    <property type="evidence" value="ECO:0007669"/>
    <property type="project" value="InterPro"/>
</dbReference>
<keyword evidence="3" id="KW-1185">Reference proteome</keyword>
<keyword evidence="2" id="KW-0456">Lyase</keyword>
<dbReference type="SUPFAM" id="SSF63829">
    <property type="entry name" value="Calcium-dependent phosphotriesterase"/>
    <property type="match status" value="1"/>
</dbReference>
<dbReference type="GO" id="GO:0009055">
    <property type="term" value="F:electron transfer activity"/>
    <property type="evidence" value="ECO:0007669"/>
    <property type="project" value="InterPro"/>
</dbReference>
<dbReference type="Gene3D" id="1.10.760.10">
    <property type="entry name" value="Cytochrome c-like domain"/>
    <property type="match status" value="1"/>
</dbReference>
<protein>
    <submittedName>
        <fullName evidence="2">Streptogramin lyase</fullName>
    </submittedName>
</protein>
<name>A0A1I4MBV0_9GAMM</name>
<dbReference type="EMBL" id="FOUE01000001">
    <property type="protein sequence ID" value="SFM00513.1"/>
    <property type="molecule type" value="Genomic_DNA"/>
</dbReference>
<evidence type="ECO:0000313" key="2">
    <source>
        <dbReference type="EMBL" id="SFM00513.1"/>
    </source>
</evidence>
<keyword evidence="1" id="KW-0732">Signal</keyword>
<reference evidence="3" key="1">
    <citation type="submission" date="2016-10" db="EMBL/GenBank/DDBJ databases">
        <authorList>
            <person name="Varghese N."/>
            <person name="Submissions S."/>
        </authorList>
    </citation>
    <scope>NUCLEOTIDE SEQUENCE [LARGE SCALE GENOMIC DNA]</scope>
    <source>
        <strain evidence="3">CGMCC 1.7061</strain>
    </source>
</reference>
<dbReference type="OrthoDB" id="9812926at2"/>
<dbReference type="InterPro" id="IPR008969">
    <property type="entry name" value="CarboxyPept-like_regulatory"/>
</dbReference>
<dbReference type="PANTHER" id="PTHR40274">
    <property type="entry name" value="VIRGINIAMYCIN B LYASE"/>
    <property type="match status" value="1"/>
</dbReference>
<feature type="chain" id="PRO_5011796495" evidence="1">
    <location>
        <begin position="28"/>
        <end position="566"/>
    </location>
</feature>
<accession>A0A1I4MBV0</accession>
<dbReference type="InterPro" id="IPR036909">
    <property type="entry name" value="Cyt_c-like_dom_sf"/>
</dbReference>
<proteinExistence type="predicted"/>
<dbReference type="STRING" id="488535.SAMN04487963_0971"/>
<dbReference type="Gene3D" id="2.130.10.10">
    <property type="entry name" value="YVTN repeat-like/Quinoprotein amine dehydrogenase"/>
    <property type="match status" value="2"/>
</dbReference>
<dbReference type="InterPro" id="IPR015943">
    <property type="entry name" value="WD40/YVTN_repeat-like_dom_sf"/>
</dbReference>
<dbReference type="SUPFAM" id="SSF49464">
    <property type="entry name" value="Carboxypeptidase regulatory domain-like"/>
    <property type="match status" value="1"/>
</dbReference>
<gene>
    <name evidence="2" type="ORF">SAMN04487963_0971</name>
</gene>
<dbReference type="Gene3D" id="2.60.40.1120">
    <property type="entry name" value="Carboxypeptidase-like, regulatory domain"/>
    <property type="match status" value="1"/>
</dbReference>
<dbReference type="RefSeq" id="WP_092020725.1">
    <property type="nucleotide sequence ID" value="NZ_FOUE01000001.1"/>
</dbReference>
<feature type="signal peptide" evidence="1">
    <location>
        <begin position="1"/>
        <end position="27"/>
    </location>
</feature>